<keyword evidence="1" id="KW-1133">Transmembrane helix</keyword>
<dbReference type="EMBL" id="BARU01023486">
    <property type="protein sequence ID" value="GAH53700.1"/>
    <property type="molecule type" value="Genomic_DNA"/>
</dbReference>
<protein>
    <submittedName>
        <fullName evidence="2">Uncharacterized protein</fullName>
    </submittedName>
</protein>
<reference evidence="2" key="1">
    <citation type="journal article" date="2014" name="Front. Microbiol.">
        <title>High frequency of phylogenetically diverse reductive dehalogenase-homologous genes in deep subseafloor sedimentary metagenomes.</title>
        <authorList>
            <person name="Kawai M."/>
            <person name="Futagami T."/>
            <person name="Toyoda A."/>
            <person name="Takaki Y."/>
            <person name="Nishi S."/>
            <person name="Hori S."/>
            <person name="Arai W."/>
            <person name="Tsubouchi T."/>
            <person name="Morono Y."/>
            <person name="Uchiyama I."/>
            <person name="Ito T."/>
            <person name="Fujiyama A."/>
            <person name="Inagaki F."/>
            <person name="Takami H."/>
        </authorList>
    </citation>
    <scope>NUCLEOTIDE SEQUENCE</scope>
    <source>
        <strain evidence="2">Expedition CK06-06</strain>
    </source>
</reference>
<dbReference type="AlphaFoldDB" id="X1H9E9"/>
<keyword evidence="1" id="KW-0812">Transmembrane</keyword>
<feature type="transmembrane region" description="Helical" evidence="1">
    <location>
        <begin position="39"/>
        <end position="60"/>
    </location>
</feature>
<feature type="transmembrane region" description="Helical" evidence="1">
    <location>
        <begin position="100"/>
        <end position="124"/>
    </location>
</feature>
<comment type="caution">
    <text evidence="2">The sequence shown here is derived from an EMBL/GenBank/DDBJ whole genome shotgun (WGS) entry which is preliminary data.</text>
</comment>
<feature type="transmembrane region" description="Helical" evidence="1">
    <location>
        <begin position="6"/>
        <end position="23"/>
    </location>
</feature>
<evidence type="ECO:0000313" key="2">
    <source>
        <dbReference type="EMBL" id="GAH53700.1"/>
    </source>
</evidence>
<keyword evidence="1" id="KW-0472">Membrane</keyword>
<name>X1H9E9_9ZZZZ</name>
<sequence length="177" mass="19447">GKLMTIAAVSMAFAVVIAVYSQYRRSFRIINDRRKGWPFHVYLLLLMLLTLFFGLGFGVHNVGYRWLLSAIVTPLSSVIYGILAFYMASAGARAFRARSLNASLLLIAGFIVLLDQAPLTGAVFPAITPVATYINETFNMAVSRMFAMSVCIGAMVLGVRMLTGRELSFLGFVEESD</sequence>
<accession>X1H9E9</accession>
<gene>
    <name evidence="2" type="ORF">S03H2_38114</name>
</gene>
<feature type="transmembrane region" description="Helical" evidence="1">
    <location>
        <begin position="66"/>
        <end position="88"/>
    </location>
</feature>
<proteinExistence type="predicted"/>
<feature type="non-terminal residue" evidence="2">
    <location>
        <position position="1"/>
    </location>
</feature>
<evidence type="ECO:0000256" key="1">
    <source>
        <dbReference type="SAM" id="Phobius"/>
    </source>
</evidence>
<organism evidence="2">
    <name type="scientific">marine sediment metagenome</name>
    <dbReference type="NCBI Taxonomy" id="412755"/>
    <lineage>
        <taxon>unclassified sequences</taxon>
        <taxon>metagenomes</taxon>
        <taxon>ecological metagenomes</taxon>
    </lineage>
</organism>
<feature type="transmembrane region" description="Helical" evidence="1">
    <location>
        <begin position="144"/>
        <end position="162"/>
    </location>
</feature>